<keyword evidence="1" id="KW-0812">Transmembrane</keyword>
<evidence type="ECO:0000313" key="3">
    <source>
        <dbReference type="Proteomes" id="UP000245910"/>
    </source>
</evidence>
<feature type="transmembrane region" description="Helical" evidence="1">
    <location>
        <begin position="33"/>
        <end position="59"/>
    </location>
</feature>
<sequence length="292" mass="32711">MNKPLTRQSYIDQSGSVGPPEIVRLENSLSTLIAINIISGVISLPVVSCLLAYGAVVYCQRRSPGQKLSVVQLSALADREWLNPTFFLCKKPLQIPFVLCLPSGLRYENIRVVTCEGHPRNFFQDNKGCTSDVNYNDRNIQVIARNPDPAVLDICPHNLVVQKTNYKFRAINIGKMTLKNTYGVIVSLQSTKREPKTILSPSTIGATVFRNATLFRPLRMALKLEFIAITPVSQKAEKNDDDDESDESDRVGFPRQTSEFNYVLKYESESRRGLFELPININGFNAGPLLDK</sequence>
<keyword evidence="1" id="KW-1133">Transmembrane helix</keyword>
<accession>A0A2L2TZB3</accession>
<evidence type="ECO:0000313" key="2">
    <source>
        <dbReference type="EMBL" id="CEI66535.1"/>
    </source>
</evidence>
<keyword evidence="1" id="KW-0472">Membrane</keyword>
<keyword evidence="3" id="KW-1185">Reference proteome</keyword>
<dbReference type="AlphaFoldDB" id="A0A2L2TZB3"/>
<proteinExistence type="predicted"/>
<evidence type="ECO:0000256" key="1">
    <source>
        <dbReference type="SAM" id="Phobius"/>
    </source>
</evidence>
<organism evidence="2 3">
    <name type="scientific">Fusarium venenatum</name>
    <dbReference type="NCBI Taxonomy" id="56646"/>
    <lineage>
        <taxon>Eukaryota</taxon>
        <taxon>Fungi</taxon>
        <taxon>Dikarya</taxon>
        <taxon>Ascomycota</taxon>
        <taxon>Pezizomycotina</taxon>
        <taxon>Sordariomycetes</taxon>
        <taxon>Hypocreomycetidae</taxon>
        <taxon>Hypocreales</taxon>
        <taxon>Nectriaceae</taxon>
        <taxon>Fusarium</taxon>
    </lineage>
</organism>
<dbReference type="EMBL" id="LN649229">
    <property type="protein sequence ID" value="CEI66535.1"/>
    <property type="molecule type" value="Genomic_DNA"/>
</dbReference>
<reference evidence="3" key="1">
    <citation type="submission" date="2014-10" db="EMBL/GenBank/DDBJ databases">
        <authorList>
            <person name="King R."/>
        </authorList>
    </citation>
    <scope>NUCLEOTIDE SEQUENCE [LARGE SCALE GENOMIC DNA]</scope>
    <source>
        <strain evidence="3">A3/5</strain>
    </source>
</reference>
<dbReference type="Proteomes" id="UP000245910">
    <property type="component" value="Chromosome I"/>
</dbReference>
<protein>
    <submittedName>
        <fullName evidence="2">Uncharacterized protein</fullName>
    </submittedName>
</protein>
<name>A0A2L2TZB3_9HYPO</name>